<evidence type="ECO:0000313" key="6">
    <source>
        <dbReference type="Proteomes" id="UP000189627"/>
    </source>
</evidence>
<evidence type="ECO:0000256" key="2">
    <source>
        <dbReference type="ARBA" id="ARBA00022679"/>
    </source>
</evidence>
<dbReference type="PANTHER" id="PTHR30098:SF2">
    <property type="entry name" value="LEUCYL_PHENYLALANYL-TRNA--PROTEIN TRANSFERASE"/>
    <property type="match status" value="1"/>
</dbReference>
<comment type="catalytic activity">
    <reaction evidence="4">
        <text>N-terminal L-lysyl-[protein] + L-leucyl-tRNA(Leu) = N-terminal L-leucyl-L-lysyl-[protein] + tRNA(Leu) + H(+)</text>
        <dbReference type="Rhea" id="RHEA:12340"/>
        <dbReference type="Rhea" id="RHEA-COMP:9613"/>
        <dbReference type="Rhea" id="RHEA-COMP:9622"/>
        <dbReference type="Rhea" id="RHEA-COMP:12670"/>
        <dbReference type="Rhea" id="RHEA-COMP:12671"/>
        <dbReference type="ChEBI" id="CHEBI:15378"/>
        <dbReference type="ChEBI" id="CHEBI:65249"/>
        <dbReference type="ChEBI" id="CHEBI:78442"/>
        <dbReference type="ChEBI" id="CHEBI:78494"/>
        <dbReference type="ChEBI" id="CHEBI:133043"/>
        <dbReference type="EC" id="2.3.2.6"/>
    </reaction>
</comment>
<keyword evidence="2 4" id="KW-0808">Transferase</keyword>
<evidence type="ECO:0000313" key="5">
    <source>
        <dbReference type="EMBL" id="AQV93669.1"/>
    </source>
</evidence>
<dbReference type="InterPro" id="IPR016181">
    <property type="entry name" value="Acyl_CoA_acyltransferase"/>
</dbReference>
<dbReference type="HAMAP" id="MF_00688">
    <property type="entry name" value="Leu_Phe_trans"/>
    <property type="match status" value="1"/>
</dbReference>
<reference evidence="6" key="1">
    <citation type="submission" date="2017-02" db="EMBL/GenBank/DDBJ databases">
        <title>Complete genome sequence of Cupriavidus necator strain NH9, a 3-chlorobenzoate degrader.</title>
        <authorList>
            <person name="Moriuchi R."/>
            <person name="Dohra H."/>
            <person name="Ogawa N."/>
        </authorList>
    </citation>
    <scope>NUCLEOTIDE SEQUENCE [LARGE SCALE GENOMIC DNA]</scope>
    <source>
        <strain evidence="6">NH9</strain>
    </source>
</reference>
<dbReference type="EC" id="2.3.2.6" evidence="4"/>
<dbReference type="PANTHER" id="PTHR30098">
    <property type="entry name" value="LEUCYL/PHENYLALANYL-TRNA--PROTEIN TRANSFERASE"/>
    <property type="match status" value="1"/>
</dbReference>
<dbReference type="InterPro" id="IPR042221">
    <property type="entry name" value="Leu/Phe-tRNA_Trfase_N"/>
</dbReference>
<dbReference type="Proteomes" id="UP000189627">
    <property type="component" value="Chromosome 1"/>
</dbReference>
<gene>
    <name evidence="4" type="primary">aat</name>
    <name evidence="5" type="ORF">BJN34_07155</name>
</gene>
<dbReference type="InterPro" id="IPR004616">
    <property type="entry name" value="Leu/Phe-tRNA_Trfase"/>
</dbReference>
<protein>
    <recommendedName>
        <fullName evidence="4">Leucyl/phenylalanyl-tRNA--protein transferase</fullName>
        <ecNumber evidence="4">2.3.2.6</ecNumber>
    </recommendedName>
    <alternativeName>
        <fullName evidence="4">L/F-transferase</fullName>
    </alternativeName>
    <alternativeName>
        <fullName evidence="4">Leucyltransferase</fullName>
    </alternativeName>
    <alternativeName>
        <fullName evidence="4">Phenyalanyltransferase</fullName>
    </alternativeName>
</protein>
<dbReference type="GO" id="GO:0008914">
    <property type="term" value="F:leucyl-tRNA--protein transferase activity"/>
    <property type="evidence" value="ECO:0007669"/>
    <property type="project" value="UniProtKB-UniRule"/>
</dbReference>
<dbReference type="GO" id="GO:0030163">
    <property type="term" value="P:protein catabolic process"/>
    <property type="evidence" value="ECO:0007669"/>
    <property type="project" value="UniProtKB-UniRule"/>
</dbReference>
<dbReference type="AlphaFoldDB" id="A0A1U9UM68"/>
<dbReference type="RefSeq" id="WP_078195996.1">
    <property type="nucleotide sequence ID" value="NZ_CP017757.2"/>
</dbReference>
<comment type="catalytic activity">
    <reaction evidence="4">
        <text>N-terminal L-arginyl-[protein] + L-leucyl-tRNA(Leu) = N-terminal L-leucyl-L-arginyl-[protein] + tRNA(Leu) + H(+)</text>
        <dbReference type="Rhea" id="RHEA:50416"/>
        <dbReference type="Rhea" id="RHEA-COMP:9613"/>
        <dbReference type="Rhea" id="RHEA-COMP:9622"/>
        <dbReference type="Rhea" id="RHEA-COMP:12672"/>
        <dbReference type="Rhea" id="RHEA-COMP:12673"/>
        <dbReference type="ChEBI" id="CHEBI:15378"/>
        <dbReference type="ChEBI" id="CHEBI:64719"/>
        <dbReference type="ChEBI" id="CHEBI:78442"/>
        <dbReference type="ChEBI" id="CHEBI:78494"/>
        <dbReference type="ChEBI" id="CHEBI:133044"/>
        <dbReference type="EC" id="2.3.2.6"/>
    </reaction>
</comment>
<name>A0A1U9UM68_CUPNE</name>
<comment type="catalytic activity">
    <reaction evidence="4">
        <text>L-phenylalanyl-tRNA(Phe) + an N-terminal L-alpha-aminoacyl-[protein] = an N-terminal L-phenylalanyl-L-alpha-aminoacyl-[protein] + tRNA(Phe)</text>
        <dbReference type="Rhea" id="RHEA:43632"/>
        <dbReference type="Rhea" id="RHEA-COMP:9668"/>
        <dbReference type="Rhea" id="RHEA-COMP:9699"/>
        <dbReference type="Rhea" id="RHEA-COMP:10636"/>
        <dbReference type="Rhea" id="RHEA-COMP:10637"/>
        <dbReference type="ChEBI" id="CHEBI:78442"/>
        <dbReference type="ChEBI" id="CHEBI:78531"/>
        <dbReference type="ChEBI" id="CHEBI:78597"/>
        <dbReference type="ChEBI" id="CHEBI:83561"/>
        <dbReference type="EC" id="2.3.2.6"/>
    </reaction>
</comment>
<comment type="subcellular location">
    <subcellularLocation>
        <location evidence="4">Cytoplasm</location>
    </subcellularLocation>
</comment>
<evidence type="ECO:0000256" key="3">
    <source>
        <dbReference type="ARBA" id="ARBA00023315"/>
    </source>
</evidence>
<comment type="similarity">
    <text evidence="4">Belongs to the L/F-transferase family.</text>
</comment>
<evidence type="ECO:0000256" key="1">
    <source>
        <dbReference type="ARBA" id="ARBA00022490"/>
    </source>
</evidence>
<dbReference type="NCBIfam" id="TIGR00667">
    <property type="entry name" value="aat"/>
    <property type="match status" value="1"/>
</dbReference>
<dbReference type="GO" id="GO:0005737">
    <property type="term" value="C:cytoplasm"/>
    <property type="evidence" value="ECO:0007669"/>
    <property type="project" value="UniProtKB-SubCell"/>
</dbReference>
<sequence length="252" mass="27889">MIAWLDPQDPFPPVAHALGPDSEAPGLLAASRELSPQRLLLAYRQGIFPWYSSGQPVLWWSTDPRMVLAPPALRVSVNLRKTLRRVLRDADWEIRVDDDFLAVMRACATTPRDGQDGTWITDDIIGAYGTLHRKGMAHSVESWYRGERVGGLYGVALGRMFFGESMFAHRTDASKIALAALCAFLGNHGVAMIDCQQETDHLASLGAHPIPRAEFVAHVRAATAQPAISPWRFDKSVLERWAAPSRPEPPES</sequence>
<keyword evidence="3 4" id="KW-0012">Acyltransferase</keyword>
<dbReference type="Pfam" id="PF03588">
    <property type="entry name" value="Leu_Phe_trans"/>
    <property type="match status" value="1"/>
</dbReference>
<dbReference type="KEGG" id="cuh:BJN34_07155"/>
<organism evidence="5 6">
    <name type="scientific">Cupriavidus necator</name>
    <name type="common">Alcaligenes eutrophus</name>
    <name type="synonym">Ralstonia eutropha</name>
    <dbReference type="NCBI Taxonomy" id="106590"/>
    <lineage>
        <taxon>Bacteria</taxon>
        <taxon>Pseudomonadati</taxon>
        <taxon>Pseudomonadota</taxon>
        <taxon>Betaproteobacteria</taxon>
        <taxon>Burkholderiales</taxon>
        <taxon>Burkholderiaceae</taxon>
        <taxon>Cupriavidus</taxon>
    </lineage>
</organism>
<dbReference type="OrthoDB" id="9790282at2"/>
<keyword evidence="1 4" id="KW-0963">Cytoplasm</keyword>
<dbReference type="SUPFAM" id="SSF55729">
    <property type="entry name" value="Acyl-CoA N-acyltransferases (Nat)"/>
    <property type="match status" value="1"/>
</dbReference>
<dbReference type="EMBL" id="CP017757">
    <property type="protein sequence ID" value="AQV93669.1"/>
    <property type="molecule type" value="Genomic_DNA"/>
</dbReference>
<accession>A0A1U9UM68</accession>
<comment type="function">
    <text evidence="4">Functions in the N-end rule pathway of protein degradation where it conjugates Leu, Phe and, less efficiently, Met from aminoacyl-tRNAs to the N-termini of proteins containing an N-terminal arginine or lysine.</text>
</comment>
<dbReference type="InterPro" id="IPR042203">
    <property type="entry name" value="Leu/Phe-tRNA_Trfase_C"/>
</dbReference>
<dbReference type="Gene3D" id="3.40.630.70">
    <property type="entry name" value="Leucyl/phenylalanyl-tRNA-protein transferase, C-terminal domain"/>
    <property type="match status" value="1"/>
</dbReference>
<proteinExistence type="inferred from homology"/>
<dbReference type="Gene3D" id="3.30.70.3550">
    <property type="entry name" value="Leucyl/phenylalanyl-tRNA-protein transferase, N-terminal domain"/>
    <property type="match status" value="1"/>
</dbReference>
<evidence type="ECO:0000256" key="4">
    <source>
        <dbReference type="HAMAP-Rule" id="MF_00688"/>
    </source>
</evidence>